<sequence length="331" mass="38536">MPNKNTQEYWEERGRKAIENELKRDKTKAEEIERILNMMIKRIEKEINAFIVKYGDFAGVTLQEAQKIIDEFDVKAFQEEAKRLVENKDFSDRANEELKKYNTKMYVSREQMLKIQIEFLIAYATAQTELSMREYFESTAYRVFSDQAGILGEGVQVAKEVIDTIVDTQFHGVVWSERLWTNTEAMKQEVEEIIANVVIRGRHPNEYVKDMRKHLNKFEGTARQKTAAIKSLLYTESARVHAQSSIDSMKEISPEGYYMYIAKIDSRTTKVCKGLNGEIFKVKDAKIGVNFYPMHINCRSDCALLPKSMWPKKPNKKRKTKYFGGKVKSDD</sequence>
<name>A0A0C6E126_STAAU</name>
<evidence type="ECO:0000256" key="1">
    <source>
        <dbReference type="SAM" id="MobiDB-lite"/>
    </source>
</evidence>
<evidence type="ECO:0000259" key="2">
    <source>
        <dbReference type="Pfam" id="PF04233"/>
    </source>
</evidence>
<reference evidence="7" key="2">
    <citation type="submission" date="2017-08" db="EMBL/GenBank/DDBJ databases">
        <title>Protection against atopic dermatitis through acquisition of Staphylococcus quorum-sensing agr mutations in the skin.</title>
        <authorList>
            <person name="Nakamura Y."/>
            <person name="Takahashi H."/>
            <person name="Takaya A."/>
            <person name="Inoue Y."/>
            <person name="Katayama Y."/>
            <person name="Kusuya Y."/>
            <person name="Shoji T."/>
            <person name="Takada S."/>
            <person name="Nakagawa S."/>
            <person name="Oguma R."/>
            <person name="Ozawa N."/>
            <person name="Yamaide F."/>
            <person name="Suzuki S."/>
            <person name="Villaruz A."/>
            <person name="Otto M."/>
            <person name="Matsue H."/>
            <person name="Nunez G."/>
            <person name="Shimojo N."/>
        </authorList>
    </citation>
    <scope>NUCLEOTIDE SEQUENCE [LARGE SCALE GENOMIC DNA]</scope>
    <source>
        <strain evidence="7">M1K003</strain>
    </source>
</reference>
<organism evidence="3">
    <name type="scientific">Staphylococcus aureus</name>
    <dbReference type="NCBI Taxonomy" id="1280"/>
    <lineage>
        <taxon>Bacteria</taxon>
        <taxon>Bacillati</taxon>
        <taxon>Bacillota</taxon>
        <taxon>Bacilli</taxon>
        <taxon>Bacillales</taxon>
        <taxon>Staphylococcaceae</taxon>
        <taxon>Staphylococcus</taxon>
    </lineage>
</organism>
<gene>
    <name evidence="5" type="ORF">G0Z31_13715</name>
    <name evidence="6" type="ORF">GQX52_08885</name>
    <name evidence="4" type="ORF">M1K003_2497</name>
</gene>
<protein>
    <submittedName>
        <fullName evidence="6">Minor capsid protein</fullName>
    </submittedName>
    <submittedName>
        <fullName evidence="4">Phage head morphogenesis protein</fullName>
    </submittedName>
</protein>
<feature type="region of interest" description="Disordered" evidence="1">
    <location>
        <begin position="312"/>
        <end position="331"/>
    </location>
</feature>
<accession>A0A0C6E126</accession>
<feature type="domain" description="Phage head morphogenesis" evidence="2">
    <location>
        <begin position="188"/>
        <end position="300"/>
    </location>
</feature>
<dbReference type="Proteomes" id="UP000265645">
    <property type="component" value="Unassembled WGS sequence"/>
</dbReference>
<dbReference type="InterPro" id="IPR006528">
    <property type="entry name" value="Phage_head_morphogenesis_dom"/>
</dbReference>
<dbReference type="NCBIfam" id="TIGR01641">
    <property type="entry name" value="phageSPP1_gp7"/>
    <property type="match status" value="1"/>
</dbReference>
<evidence type="ECO:0000313" key="7">
    <source>
        <dbReference type="Proteomes" id="UP000265645"/>
    </source>
</evidence>
<dbReference type="EMBL" id="AB983197">
    <property type="protein sequence ID" value="BAQ25922.1"/>
    <property type="molecule type" value="Genomic_DNA"/>
</dbReference>
<dbReference type="Proteomes" id="UP000478431">
    <property type="component" value="Unassembled WGS sequence"/>
</dbReference>
<proteinExistence type="predicted"/>
<dbReference type="RefSeq" id="WP_001668926.1">
    <property type="nucleotide sequence ID" value="NZ_AP017377.1"/>
</dbReference>
<reference evidence="6 9" key="4">
    <citation type="journal article" date="2020" name="J. Antimicrob. Chemother.">
        <title>Detection of heterogeneous vancomycin intermediate resistance in MRSA isolates from Latin America.</title>
        <authorList>
            <person name="Castro B.E."/>
            <person name="Berrio M."/>
            <person name="Vargas M.L."/>
            <person name="Carvajal L.P."/>
            <person name="Millan L.V."/>
            <person name="Rios R."/>
            <person name="Hernandez A.K."/>
            <person name="Rincon S."/>
            <person name="Cubides P."/>
            <person name="Forero E."/>
            <person name="Dinh A."/>
            <person name="Seas C."/>
            <person name="Munita J.M."/>
            <person name="Arias C.A."/>
            <person name="Reyes J."/>
            <person name="Diaz L."/>
        </authorList>
    </citation>
    <scope>NUCLEOTIDE SEQUENCE [LARGE SCALE GENOMIC DNA]</scope>
    <source>
        <strain evidence="6 9">UP89</strain>
    </source>
</reference>
<evidence type="ECO:0000313" key="8">
    <source>
        <dbReference type="Proteomes" id="UP000478431"/>
    </source>
</evidence>
<dbReference type="KEGG" id="saud:CH52_01460"/>
<dbReference type="EMBL" id="BDVT01000016">
    <property type="protein sequence ID" value="GBV21480.1"/>
    <property type="molecule type" value="Genomic_DNA"/>
</dbReference>
<dbReference type="EMBL" id="JAAJIY010000096">
    <property type="protein sequence ID" value="NGK22521.1"/>
    <property type="molecule type" value="Genomic_DNA"/>
</dbReference>
<evidence type="ECO:0000313" key="6">
    <source>
        <dbReference type="EMBL" id="NUY68749.1"/>
    </source>
</evidence>
<evidence type="ECO:0000313" key="4">
    <source>
        <dbReference type="EMBL" id="GBV21480.1"/>
    </source>
</evidence>
<reference evidence="3" key="1">
    <citation type="submission" date="2014-08" db="EMBL/GenBank/DDBJ databases">
        <title>Comparative genomics of MRSA.</title>
        <authorList>
            <person name="Yamamoto T."/>
        </authorList>
    </citation>
    <scope>NUCLEOTIDE SEQUENCE</scope>
    <source>
        <strain evidence="3">OC3</strain>
    </source>
</reference>
<evidence type="ECO:0000313" key="5">
    <source>
        <dbReference type="EMBL" id="NGK22521.1"/>
    </source>
</evidence>
<dbReference type="EMBL" id="JAANDN010000082">
    <property type="protein sequence ID" value="NUY68749.1"/>
    <property type="molecule type" value="Genomic_DNA"/>
</dbReference>
<dbReference type="Pfam" id="PF04233">
    <property type="entry name" value="Phage_Mu_F"/>
    <property type="match status" value="1"/>
</dbReference>
<reference evidence="5 8" key="5">
    <citation type="submission" date="2020-02" db="EMBL/GenBank/DDBJ databases">
        <title>Novel Insights Into The Classification of Staphylococcal Beta-Lactamases In Relation To The Cefazolin Inoculum Effect.</title>
        <authorList>
            <person name="Carvajal L.P."/>
            <person name="Rincon S."/>
            <person name="Echeverri A."/>
            <person name="Porras J."/>
            <person name="Rios R."/>
            <person name="Ordonez K."/>
            <person name="Seas C."/>
            <person name="Gomez-Villegas S."/>
            <person name="Diaz L."/>
            <person name="Arias C.A."/>
            <person name="Reyes J."/>
        </authorList>
    </citation>
    <scope>NUCLEOTIDE SEQUENCE [LARGE SCALE GENOMIC DNA]</scope>
    <source>
        <strain evidence="5 8">UP127</strain>
    </source>
</reference>
<evidence type="ECO:0000313" key="3">
    <source>
        <dbReference type="EMBL" id="BAQ25922.1"/>
    </source>
</evidence>
<dbReference type="Proteomes" id="UP000561555">
    <property type="component" value="Unassembled WGS sequence"/>
</dbReference>
<dbReference type="AlphaFoldDB" id="A0A0C6E126"/>
<dbReference type="PATRIC" id="fig|1280.3349.peg.266"/>
<evidence type="ECO:0000313" key="9">
    <source>
        <dbReference type="Proteomes" id="UP000561555"/>
    </source>
</evidence>
<reference evidence="4" key="3">
    <citation type="submission" date="2018-07" db="EMBL/GenBank/DDBJ databases">
        <title>Protection against atopic dermatitis through acquisition of Staphylococcus quorum-sensing agr mutations in the skin.</title>
        <authorList>
            <person name="Nakamura Y."/>
            <person name="Takahashi H."/>
            <person name="Takaya A."/>
            <person name="Inoue Y."/>
            <person name="Katayama Y."/>
            <person name="Kusuya Y."/>
            <person name="Shoji T."/>
            <person name="Takada S."/>
            <person name="Nakagawa S."/>
            <person name="Oguma R."/>
            <person name="Ozawa N."/>
            <person name="Yamaide F."/>
            <person name="Suzuki S."/>
            <person name="Villaruz A."/>
            <person name="Otto M."/>
            <person name="Matsue H."/>
            <person name="Nunez G."/>
            <person name="Shimojo N."/>
        </authorList>
    </citation>
    <scope>NUCLEOTIDE SEQUENCE</scope>
    <source>
        <strain evidence="4">M1K003</strain>
    </source>
</reference>